<reference evidence="1" key="1">
    <citation type="journal article" date="2021" name="Cell">
        <title>Tracing the genetic footprints of vertebrate landing in non-teleost ray-finned fishes.</title>
        <authorList>
            <person name="Bi X."/>
            <person name="Wang K."/>
            <person name="Yang L."/>
            <person name="Pan H."/>
            <person name="Jiang H."/>
            <person name="Wei Q."/>
            <person name="Fang M."/>
            <person name="Yu H."/>
            <person name="Zhu C."/>
            <person name="Cai Y."/>
            <person name="He Y."/>
            <person name="Gan X."/>
            <person name="Zeng H."/>
            <person name="Yu D."/>
            <person name="Zhu Y."/>
            <person name="Jiang H."/>
            <person name="Qiu Q."/>
            <person name="Yang H."/>
            <person name="Zhang Y.E."/>
            <person name="Wang W."/>
            <person name="Zhu M."/>
            <person name="He S."/>
            <person name="Zhang G."/>
        </authorList>
    </citation>
    <scope>NUCLEOTIDE SEQUENCE</scope>
    <source>
        <strain evidence="1">Pddl_001</strain>
    </source>
</reference>
<proteinExistence type="predicted"/>
<dbReference type="PANTHER" id="PTHR45913:SF19">
    <property type="entry name" value="LOW QUALITY PROTEIN: ZINC FINGER BED DOMAIN-CONTAINING PROTEIN 5-LIKE"/>
    <property type="match status" value="1"/>
</dbReference>
<feature type="non-terminal residue" evidence="1">
    <location>
        <position position="1"/>
    </location>
</feature>
<dbReference type="PANTHER" id="PTHR45913">
    <property type="entry name" value="EPM2A-INTERACTING PROTEIN 1"/>
    <property type="match status" value="1"/>
</dbReference>
<dbReference type="Proteomes" id="UP001166093">
    <property type="component" value="Unassembled WGS sequence"/>
</dbReference>
<name>A0ABS2YA63_POLSP</name>
<gene>
    <name evidence="1" type="primary">Zbed5_4</name>
    <name evidence="1" type="ORF">GTO93_0002417</name>
</gene>
<sequence length="276" mass="31354">MLRKYDSSYINLGFTWTGEQDDPRPANLRRHLETKHASFKDRPATVNVKALEASYRASCQIAKAGKPHIIGEELILPAAKELVSITCREKTANSQIVYLFQITVSRKIHDLAGNVNDILVKHVNSSRYFALHLDEATDFANLANLLVYIRYEWEGKVLEGILFCHSMPTRTTAEHIFQLLGEFVKKHGIDWQSCVRVCTDGAQAMTGRHSGIVVCIHKVAPNVKWVHCSIHQEALAVKKMPLLLHTEVWRLSRGKVLTCLFEPHSEIQLFLIHKLL</sequence>
<organism evidence="1 2">
    <name type="scientific">Polyodon spathula</name>
    <name type="common">North American paddlefish</name>
    <name type="synonym">Squalus spathula</name>
    <dbReference type="NCBI Taxonomy" id="7913"/>
    <lineage>
        <taxon>Eukaryota</taxon>
        <taxon>Metazoa</taxon>
        <taxon>Chordata</taxon>
        <taxon>Craniata</taxon>
        <taxon>Vertebrata</taxon>
        <taxon>Euteleostomi</taxon>
        <taxon>Actinopterygii</taxon>
        <taxon>Chondrostei</taxon>
        <taxon>Acipenseriformes</taxon>
        <taxon>Polyodontidae</taxon>
        <taxon>Polyodon</taxon>
    </lineage>
</organism>
<feature type="non-terminal residue" evidence="1">
    <location>
        <position position="276"/>
    </location>
</feature>
<keyword evidence="2" id="KW-1185">Reference proteome</keyword>
<protein>
    <submittedName>
        <fullName evidence="1">ZBED5 protein</fullName>
    </submittedName>
</protein>
<dbReference type="EMBL" id="JAAWVQ010121053">
    <property type="protein sequence ID" value="MBN3282832.1"/>
    <property type="molecule type" value="Genomic_DNA"/>
</dbReference>
<accession>A0ABS2YA63</accession>
<evidence type="ECO:0000313" key="1">
    <source>
        <dbReference type="EMBL" id="MBN3282832.1"/>
    </source>
</evidence>
<evidence type="ECO:0000313" key="2">
    <source>
        <dbReference type="Proteomes" id="UP001166093"/>
    </source>
</evidence>
<comment type="caution">
    <text evidence="1">The sequence shown here is derived from an EMBL/GenBank/DDBJ whole genome shotgun (WGS) entry which is preliminary data.</text>
</comment>